<dbReference type="EMBL" id="BPLR01013320">
    <property type="protein sequence ID" value="GIY60374.1"/>
    <property type="molecule type" value="Genomic_DNA"/>
</dbReference>
<accession>A0AAV4URN1</accession>
<keyword evidence="2" id="KW-1185">Reference proteome</keyword>
<proteinExistence type="predicted"/>
<dbReference type="AlphaFoldDB" id="A0AAV4URN1"/>
<dbReference type="Proteomes" id="UP001054945">
    <property type="component" value="Unassembled WGS sequence"/>
</dbReference>
<organism evidence="1 2">
    <name type="scientific">Caerostris extrusa</name>
    <name type="common">Bark spider</name>
    <name type="synonym">Caerostris bankana</name>
    <dbReference type="NCBI Taxonomy" id="172846"/>
    <lineage>
        <taxon>Eukaryota</taxon>
        <taxon>Metazoa</taxon>
        <taxon>Ecdysozoa</taxon>
        <taxon>Arthropoda</taxon>
        <taxon>Chelicerata</taxon>
        <taxon>Arachnida</taxon>
        <taxon>Araneae</taxon>
        <taxon>Araneomorphae</taxon>
        <taxon>Entelegynae</taxon>
        <taxon>Araneoidea</taxon>
        <taxon>Araneidae</taxon>
        <taxon>Caerostris</taxon>
    </lineage>
</organism>
<sequence>MGRKRCTRITNSKKRNLKNFTSKKDFKYKCENMNNFVPFVMEISSPDIFWVEWLIPFGPGERKFKELEMDWETRRLCWYSDLI</sequence>
<reference evidence="1 2" key="1">
    <citation type="submission" date="2021-06" db="EMBL/GenBank/DDBJ databases">
        <title>Caerostris extrusa draft genome.</title>
        <authorList>
            <person name="Kono N."/>
            <person name="Arakawa K."/>
        </authorList>
    </citation>
    <scope>NUCLEOTIDE SEQUENCE [LARGE SCALE GENOMIC DNA]</scope>
</reference>
<gene>
    <name evidence="1" type="ORF">CEXT_625511</name>
</gene>
<protein>
    <submittedName>
        <fullName evidence="1">Uncharacterized protein</fullName>
    </submittedName>
</protein>
<name>A0AAV4URN1_CAEEX</name>
<comment type="caution">
    <text evidence="1">The sequence shown here is derived from an EMBL/GenBank/DDBJ whole genome shotgun (WGS) entry which is preliminary data.</text>
</comment>
<evidence type="ECO:0000313" key="1">
    <source>
        <dbReference type="EMBL" id="GIY60374.1"/>
    </source>
</evidence>
<evidence type="ECO:0000313" key="2">
    <source>
        <dbReference type="Proteomes" id="UP001054945"/>
    </source>
</evidence>